<reference evidence="1" key="1">
    <citation type="submission" date="2014-05" db="EMBL/GenBank/DDBJ databases">
        <authorList>
            <person name="Chronopoulou M."/>
        </authorList>
    </citation>
    <scope>NUCLEOTIDE SEQUENCE</scope>
    <source>
        <tissue evidence="1">Whole organism</tissue>
    </source>
</reference>
<protein>
    <submittedName>
        <fullName evidence="1">Uncharacterized protein</fullName>
    </submittedName>
</protein>
<evidence type="ECO:0000313" key="1">
    <source>
        <dbReference type="EMBL" id="CDW24973.1"/>
    </source>
</evidence>
<organism evidence="1">
    <name type="scientific">Lepeophtheirus salmonis</name>
    <name type="common">Salmon louse</name>
    <name type="synonym">Caligus salmonis</name>
    <dbReference type="NCBI Taxonomy" id="72036"/>
    <lineage>
        <taxon>Eukaryota</taxon>
        <taxon>Metazoa</taxon>
        <taxon>Ecdysozoa</taxon>
        <taxon>Arthropoda</taxon>
        <taxon>Crustacea</taxon>
        <taxon>Multicrustacea</taxon>
        <taxon>Hexanauplia</taxon>
        <taxon>Copepoda</taxon>
        <taxon>Siphonostomatoida</taxon>
        <taxon>Caligidae</taxon>
        <taxon>Lepeophtheirus</taxon>
    </lineage>
</organism>
<dbReference type="EMBL" id="HACA01007612">
    <property type="protein sequence ID" value="CDW24973.1"/>
    <property type="molecule type" value="Transcribed_RNA"/>
</dbReference>
<accession>A0A0K2TG17</accession>
<dbReference type="AlphaFoldDB" id="A0A0K2TG17"/>
<proteinExistence type="predicted"/>
<sequence>MFSLPAQICQCLLPHTLTITITVYGCILQRPLP</sequence>
<name>A0A0K2TG17_LEPSM</name>